<reference evidence="9" key="1">
    <citation type="journal article" date="2019" name="Int. J. Syst. Evol. Microbiol.">
        <title>The Global Catalogue of Microorganisms (GCM) 10K type strain sequencing project: providing services to taxonomists for standard genome sequencing and annotation.</title>
        <authorList>
            <consortium name="The Broad Institute Genomics Platform"/>
            <consortium name="The Broad Institute Genome Sequencing Center for Infectious Disease"/>
            <person name="Wu L."/>
            <person name="Ma J."/>
        </authorList>
    </citation>
    <scope>NUCLEOTIDE SEQUENCE [LARGE SCALE GENOMIC DNA]</scope>
    <source>
        <strain evidence="9">KCTC 42087</strain>
    </source>
</reference>
<dbReference type="PROSITE" id="PS50011">
    <property type="entry name" value="PROTEIN_KINASE_DOM"/>
    <property type="match status" value="1"/>
</dbReference>
<evidence type="ECO:0000256" key="1">
    <source>
        <dbReference type="ARBA" id="ARBA00022679"/>
    </source>
</evidence>
<dbReference type="Pfam" id="PF13360">
    <property type="entry name" value="PQQ_2"/>
    <property type="match status" value="2"/>
</dbReference>
<dbReference type="PROSITE" id="PS00108">
    <property type="entry name" value="PROTEIN_KINASE_ST"/>
    <property type="match status" value="1"/>
</dbReference>
<dbReference type="SMART" id="SM00220">
    <property type="entry name" value="S_TKc"/>
    <property type="match status" value="1"/>
</dbReference>
<dbReference type="InterPro" id="IPR015943">
    <property type="entry name" value="WD40/YVTN_repeat-like_dom_sf"/>
</dbReference>
<dbReference type="InterPro" id="IPR011009">
    <property type="entry name" value="Kinase-like_dom_sf"/>
</dbReference>
<dbReference type="RefSeq" id="WP_378284732.1">
    <property type="nucleotide sequence ID" value="NZ_JBHSON010000038.1"/>
</dbReference>
<dbReference type="InterPro" id="IPR017441">
    <property type="entry name" value="Protein_kinase_ATP_BS"/>
</dbReference>
<dbReference type="PROSITE" id="PS00107">
    <property type="entry name" value="PROTEIN_KINASE_ATP"/>
    <property type="match status" value="1"/>
</dbReference>
<keyword evidence="1" id="KW-0808">Transferase</keyword>
<keyword evidence="3" id="KW-0418">Kinase</keyword>
<dbReference type="SUPFAM" id="SSF50969">
    <property type="entry name" value="YVTN repeat-like/Quinoprotein amine dehydrogenase"/>
    <property type="match status" value="1"/>
</dbReference>
<dbReference type="InterPro" id="IPR002372">
    <property type="entry name" value="PQQ_rpt_dom"/>
</dbReference>
<keyword evidence="2 5" id="KW-0547">Nucleotide-binding</keyword>
<protein>
    <submittedName>
        <fullName evidence="8">PQQ-binding-like beta-propeller repeat protein</fullName>
    </submittedName>
</protein>
<feature type="transmembrane region" description="Helical" evidence="6">
    <location>
        <begin position="308"/>
        <end position="331"/>
    </location>
</feature>
<dbReference type="Proteomes" id="UP001596074">
    <property type="component" value="Unassembled WGS sequence"/>
</dbReference>
<evidence type="ECO:0000256" key="4">
    <source>
        <dbReference type="ARBA" id="ARBA00022840"/>
    </source>
</evidence>
<dbReference type="PANTHER" id="PTHR43289:SF34">
    <property type="entry name" value="SERINE_THREONINE-PROTEIN KINASE YBDM-RELATED"/>
    <property type="match status" value="1"/>
</dbReference>
<dbReference type="CDD" id="cd14014">
    <property type="entry name" value="STKc_PknB_like"/>
    <property type="match status" value="1"/>
</dbReference>
<evidence type="ECO:0000259" key="7">
    <source>
        <dbReference type="PROSITE" id="PS50011"/>
    </source>
</evidence>
<dbReference type="Gene3D" id="2.130.10.10">
    <property type="entry name" value="YVTN repeat-like/Quinoprotein amine dehydrogenase"/>
    <property type="match status" value="2"/>
</dbReference>
<dbReference type="InterPro" id="IPR018391">
    <property type="entry name" value="PQQ_b-propeller_rpt"/>
</dbReference>
<proteinExistence type="predicted"/>
<evidence type="ECO:0000256" key="3">
    <source>
        <dbReference type="ARBA" id="ARBA00022777"/>
    </source>
</evidence>
<dbReference type="PANTHER" id="PTHR43289">
    <property type="entry name" value="MITOGEN-ACTIVATED PROTEIN KINASE KINASE KINASE 20-RELATED"/>
    <property type="match status" value="1"/>
</dbReference>
<accession>A0ABW1A707</accession>
<feature type="binding site" evidence="5">
    <location>
        <position position="43"/>
    </location>
    <ligand>
        <name>ATP</name>
        <dbReference type="ChEBI" id="CHEBI:30616"/>
    </ligand>
</feature>
<comment type="caution">
    <text evidence="8">The sequence shown here is derived from an EMBL/GenBank/DDBJ whole genome shotgun (WGS) entry which is preliminary data.</text>
</comment>
<dbReference type="InterPro" id="IPR000719">
    <property type="entry name" value="Prot_kinase_dom"/>
</dbReference>
<dbReference type="Gene3D" id="1.10.510.10">
    <property type="entry name" value="Transferase(Phosphotransferase) domain 1"/>
    <property type="match status" value="1"/>
</dbReference>
<keyword evidence="6" id="KW-0812">Transmembrane</keyword>
<dbReference type="SUPFAM" id="SSF56112">
    <property type="entry name" value="Protein kinase-like (PK-like)"/>
    <property type="match status" value="1"/>
</dbReference>
<dbReference type="SMART" id="SM00564">
    <property type="entry name" value="PQQ"/>
    <property type="match status" value="5"/>
</dbReference>
<keyword evidence="6" id="KW-0472">Membrane</keyword>
<evidence type="ECO:0000313" key="8">
    <source>
        <dbReference type="EMBL" id="MFC5749025.1"/>
    </source>
</evidence>
<evidence type="ECO:0000256" key="5">
    <source>
        <dbReference type="PROSITE-ProRule" id="PRU10141"/>
    </source>
</evidence>
<dbReference type="EMBL" id="JBHSON010000038">
    <property type="protein sequence ID" value="MFC5749025.1"/>
    <property type="molecule type" value="Genomic_DNA"/>
</dbReference>
<dbReference type="InterPro" id="IPR008271">
    <property type="entry name" value="Ser/Thr_kinase_AS"/>
</dbReference>
<keyword evidence="6" id="KW-1133">Transmembrane helix</keyword>
<evidence type="ECO:0000313" key="9">
    <source>
        <dbReference type="Proteomes" id="UP001596074"/>
    </source>
</evidence>
<dbReference type="InterPro" id="IPR011044">
    <property type="entry name" value="Quino_amine_DH_bsu"/>
</dbReference>
<organism evidence="8 9">
    <name type="scientific">Actinomadura rugatobispora</name>
    <dbReference type="NCBI Taxonomy" id="1994"/>
    <lineage>
        <taxon>Bacteria</taxon>
        <taxon>Bacillati</taxon>
        <taxon>Actinomycetota</taxon>
        <taxon>Actinomycetes</taxon>
        <taxon>Streptosporangiales</taxon>
        <taxon>Thermomonosporaceae</taxon>
        <taxon>Actinomadura</taxon>
    </lineage>
</organism>
<dbReference type="InterPro" id="IPR011047">
    <property type="entry name" value="Quinoprotein_ADH-like_sf"/>
</dbReference>
<evidence type="ECO:0000256" key="2">
    <source>
        <dbReference type="ARBA" id="ARBA00022741"/>
    </source>
</evidence>
<dbReference type="SUPFAM" id="SSF50998">
    <property type="entry name" value="Quinoprotein alcohol dehydrogenase-like"/>
    <property type="match status" value="1"/>
</dbReference>
<dbReference type="Gene3D" id="3.30.200.20">
    <property type="entry name" value="Phosphorylase Kinase, domain 1"/>
    <property type="match status" value="1"/>
</dbReference>
<keyword evidence="9" id="KW-1185">Reference proteome</keyword>
<gene>
    <name evidence="8" type="ORF">ACFPZN_25700</name>
</gene>
<keyword evidence="4 5" id="KW-0067">ATP-binding</keyword>
<sequence>MQPLEPADPREIGPYRPLARLGAGGMGIVYLARSRGGRAVAVKVIRPALADDPGFRARFAREVAAARRVGGAFTCPVLDAGTAADPPWLATAYVAGPSLQEAVDVHGPLPSGTLRGLAAGLAEALASVHAAGLVHRDLKPSNVLLAGDGPRIIDFGIARAADATTLTATGVLVGSAGYMSPEQATGGETGPPGDVFALGAVLVFAATGRGPFGTGPAPALLHRVVHRSPDLAGVPGELREVIAACLDKDPRRRPLPAELIDAPVPAAAWTGPGPLNGEIEARETQLVTLLDRGRTRVAGRPGRPGRRAFVAAALAGAGVAAAGGGAALWAARGRRGDRVRQRWSLRSADAFTRAGTAVGGRFLYRDGEALHAVDAGTGRRLWSFAAGGDQETPIVARPSSVLVMVSGAVLAVDPARGAARRLYEAPEGRVLHGLLGAGDGSFLMTLGPTFEADPSSDIRDQFLVAANLADGTVRRTIPVRGVHNAVQAGNVLFLHDRRGRLVALDLTAGTVRWEYQATDAAGPPVAAGNAVYLTDARGVHALDAATGRERWTYSTAKRAYEIAVSGGALYGFAGGTPFSLDAATGRSRWMSPADAAGVVSKPVIASGLVFAGVTRSRSPRPDGVHGGVFAWDAATGEPAWRHPHTVGATPETDGGRAWILTAAPGMVFAAHHTDLLAFTIT</sequence>
<feature type="domain" description="Protein kinase" evidence="7">
    <location>
        <begin position="15"/>
        <end position="270"/>
    </location>
</feature>
<evidence type="ECO:0000256" key="6">
    <source>
        <dbReference type="SAM" id="Phobius"/>
    </source>
</evidence>
<name>A0ABW1A707_9ACTN</name>
<dbReference type="Pfam" id="PF00069">
    <property type="entry name" value="Pkinase"/>
    <property type="match status" value="1"/>
</dbReference>